<evidence type="ECO:0000256" key="4">
    <source>
        <dbReference type="ARBA" id="ARBA00022777"/>
    </source>
</evidence>
<feature type="binding site" evidence="8">
    <location>
        <begin position="7"/>
        <end position="15"/>
    </location>
    <ligand>
        <name>ATP</name>
        <dbReference type="ChEBI" id="CHEBI:30616"/>
    </ligand>
</feature>
<evidence type="ECO:0000313" key="11">
    <source>
        <dbReference type="Proteomes" id="UP000229498"/>
    </source>
</evidence>
<dbReference type="InterPro" id="IPR011994">
    <property type="entry name" value="Cytidylate_kinase_dom"/>
</dbReference>
<dbReference type="OrthoDB" id="9807434at2"/>
<dbReference type="Pfam" id="PF02224">
    <property type="entry name" value="Cytidylate_kin"/>
    <property type="match status" value="1"/>
</dbReference>
<evidence type="ECO:0000256" key="1">
    <source>
        <dbReference type="ARBA" id="ARBA00009427"/>
    </source>
</evidence>
<keyword evidence="5 8" id="KW-0067">ATP-binding</keyword>
<dbReference type="InterPro" id="IPR003136">
    <property type="entry name" value="Cytidylate_kin"/>
</dbReference>
<evidence type="ECO:0000256" key="2">
    <source>
        <dbReference type="ARBA" id="ARBA00022679"/>
    </source>
</evidence>
<comment type="catalytic activity">
    <reaction evidence="6 8">
        <text>dCMP + ATP = dCDP + ADP</text>
        <dbReference type="Rhea" id="RHEA:25094"/>
        <dbReference type="ChEBI" id="CHEBI:30616"/>
        <dbReference type="ChEBI" id="CHEBI:57566"/>
        <dbReference type="ChEBI" id="CHEBI:58593"/>
        <dbReference type="ChEBI" id="CHEBI:456216"/>
        <dbReference type="EC" id="2.7.4.25"/>
    </reaction>
</comment>
<dbReference type="GO" id="GO:0036431">
    <property type="term" value="F:dCMP kinase activity"/>
    <property type="evidence" value="ECO:0007669"/>
    <property type="project" value="InterPro"/>
</dbReference>
<name>A0A2M9FYD7_9PROT</name>
<keyword evidence="2 8" id="KW-0808">Transferase</keyword>
<evidence type="ECO:0000259" key="9">
    <source>
        <dbReference type="Pfam" id="PF02224"/>
    </source>
</evidence>
<evidence type="ECO:0000256" key="7">
    <source>
        <dbReference type="ARBA" id="ARBA00048478"/>
    </source>
</evidence>
<accession>A0A2M9FYD7</accession>
<reference evidence="10 11" key="1">
    <citation type="submission" date="2017-11" db="EMBL/GenBank/DDBJ databases">
        <title>Draft genome sequence of Rhizobiales bacterium SY3-13.</title>
        <authorList>
            <person name="Sun C."/>
        </authorList>
    </citation>
    <scope>NUCLEOTIDE SEQUENCE [LARGE SCALE GENOMIC DNA]</scope>
    <source>
        <strain evidence="10 11">SY3-13</strain>
    </source>
</reference>
<dbReference type="InterPro" id="IPR027417">
    <property type="entry name" value="P-loop_NTPase"/>
</dbReference>
<sequence length="213" mass="22087">MVIAVDGPTASGKGTLARRLAAHFGFAYLDTGSLYRAAALRLLRAGGDGADTDAAVAAAQGIGPDDLADPALREEATGNMASRVAALQPVRDALFALQRDFAACPPAGLPGAVLDGRDIGTVVCPDARVKLFVTADVAARARRRHLELTGQGQEVAYETVLRDLKDRDARDSARATAPLARADDAVLIDTTKLDIEAAFSAALEACASRMDGS</sequence>
<dbReference type="EC" id="2.7.4.25" evidence="8"/>
<dbReference type="GO" id="GO:0006220">
    <property type="term" value="P:pyrimidine nucleotide metabolic process"/>
    <property type="evidence" value="ECO:0007669"/>
    <property type="project" value="UniProtKB-UniRule"/>
</dbReference>
<feature type="domain" description="Cytidylate kinase" evidence="9">
    <location>
        <begin position="3"/>
        <end position="204"/>
    </location>
</feature>
<keyword evidence="8" id="KW-0963">Cytoplasm</keyword>
<comment type="caution">
    <text evidence="10">The sequence shown here is derived from an EMBL/GenBank/DDBJ whole genome shotgun (WGS) entry which is preliminary data.</text>
</comment>
<protein>
    <recommendedName>
        <fullName evidence="8">Cytidylate kinase</fullName>
        <shortName evidence="8">CK</shortName>
        <ecNumber evidence="8">2.7.4.25</ecNumber>
    </recommendedName>
    <alternativeName>
        <fullName evidence="8">Cytidine monophosphate kinase</fullName>
        <shortName evidence="8">CMP kinase</shortName>
    </alternativeName>
</protein>
<evidence type="ECO:0000256" key="8">
    <source>
        <dbReference type="HAMAP-Rule" id="MF_00238"/>
    </source>
</evidence>
<dbReference type="HAMAP" id="MF_00238">
    <property type="entry name" value="Cytidyl_kinase_type1"/>
    <property type="match status" value="1"/>
</dbReference>
<comment type="catalytic activity">
    <reaction evidence="7 8">
        <text>CMP + ATP = CDP + ADP</text>
        <dbReference type="Rhea" id="RHEA:11600"/>
        <dbReference type="ChEBI" id="CHEBI:30616"/>
        <dbReference type="ChEBI" id="CHEBI:58069"/>
        <dbReference type="ChEBI" id="CHEBI:60377"/>
        <dbReference type="ChEBI" id="CHEBI:456216"/>
        <dbReference type="EC" id="2.7.4.25"/>
    </reaction>
</comment>
<comment type="subcellular location">
    <subcellularLocation>
        <location evidence="8">Cytoplasm</location>
    </subcellularLocation>
</comment>
<dbReference type="Gene3D" id="3.40.50.300">
    <property type="entry name" value="P-loop containing nucleotide triphosphate hydrolases"/>
    <property type="match status" value="1"/>
</dbReference>
<dbReference type="GO" id="GO:0005524">
    <property type="term" value="F:ATP binding"/>
    <property type="evidence" value="ECO:0007669"/>
    <property type="project" value="UniProtKB-UniRule"/>
</dbReference>
<dbReference type="GO" id="GO:0005737">
    <property type="term" value="C:cytoplasm"/>
    <property type="evidence" value="ECO:0007669"/>
    <property type="project" value="UniProtKB-SubCell"/>
</dbReference>
<dbReference type="SUPFAM" id="SSF52540">
    <property type="entry name" value="P-loop containing nucleoside triphosphate hydrolases"/>
    <property type="match status" value="1"/>
</dbReference>
<evidence type="ECO:0000256" key="3">
    <source>
        <dbReference type="ARBA" id="ARBA00022741"/>
    </source>
</evidence>
<dbReference type="NCBIfam" id="TIGR00017">
    <property type="entry name" value="cmk"/>
    <property type="match status" value="1"/>
</dbReference>
<evidence type="ECO:0000256" key="6">
    <source>
        <dbReference type="ARBA" id="ARBA00047615"/>
    </source>
</evidence>
<dbReference type="RefSeq" id="WP_109795821.1">
    <property type="nucleotide sequence ID" value="NZ_PHIG01000044.1"/>
</dbReference>
<organism evidence="10 11">
    <name type="scientific">Minwuia thermotolerans</name>
    <dbReference type="NCBI Taxonomy" id="2056226"/>
    <lineage>
        <taxon>Bacteria</taxon>
        <taxon>Pseudomonadati</taxon>
        <taxon>Pseudomonadota</taxon>
        <taxon>Alphaproteobacteria</taxon>
        <taxon>Minwuiales</taxon>
        <taxon>Minwuiaceae</taxon>
        <taxon>Minwuia</taxon>
    </lineage>
</organism>
<proteinExistence type="inferred from homology"/>
<keyword evidence="3 8" id="KW-0547">Nucleotide-binding</keyword>
<dbReference type="CDD" id="cd02020">
    <property type="entry name" value="CMPK"/>
    <property type="match status" value="1"/>
</dbReference>
<evidence type="ECO:0000313" key="10">
    <source>
        <dbReference type="EMBL" id="PJK28473.1"/>
    </source>
</evidence>
<dbReference type="AlphaFoldDB" id="A0A2M9FYD7"/>
<evidence type="ECO:0000256" key="5">
    <source>
        <dbReference type="ARBA" id="ARBA00022840"/>
    </source>
</evidence>
<comment type="similarity">
    <text evidence="1 8">Belongs to the cytidylate kinase family. Type 1 subfamily.</text>
</comment>
<gene>
    <name evidence="8" type="primary">cmk</name>
    <name evidence="10" type="ORF">CVT23_17030</name>
</gene>
<keyword evidence="4 8" id="KW-0418">Kinase</keyword>
<dbReference type="GO" id="GO:0036430">
    <property type="term" value="F:CMP kinase activity"/>
    <property type="evidence" value="ECO:0007669"/>
    <property type="project" value="RHEA"/>
</dbReference>
<dbReference type="EMBL" id="PHIG01000044">
    <property type="protein sequence ID" value="PJK28473.1"/>
    <property type="molecule type" value="Genomic_DNA"/>
</dbReference>
<keyword evidence="11" id="KW-1185">Reference proteome</keyword>
<dbReference type="Proteomes" id="UP000229498">
    <property type="component" value="Unassembled WGS sequence"/>
</dbReference>